<reference evidence="3" key="1">
    <citation type="submission" date="2021-03" db="EMBL/GenBank/DDBJ databases">
        <authorList>
            <person name="Tagirdzhanova G."/>
        </authorList>
    </citation>
    <scope>NUCLEOTIDE SEQUENCE</scope>
</reference>
<dbReference type="InterPro" id="IPR037176">
    <property type="entry name" value="Osmotin/thaumatin-like_sf"/>
</dbReference>
<feature type="signal peptide" evidence="1">
    <location>
        <begin position="1"/>
        <end position="19"/>
    </location>
</feature>
<sequence length="439" mass="46264">MRLLAMATAAMALLAQSLAAPTARSLQRRAQVVHPGDAHDIIITDKNTVNATQKANGTMVPNIAPDGVILPLSFTNNFAGSVNAYVTGLDANNKLVLLQPNGQFYYPPRPSGGVPQLITANVAIPIGGRGNNAQISIPGYISAARIWFAVGNLKFYTVLDGNGNPSLVEPSSANPNDPNAGVNWGFVELTWNAAGVFANISYVDFVGLILSMSLAASGQTQYAGGLNSNAVNLICAALSRQASQDGQPWGDLCMADGSGNNLRVIAPIDYMSTNPGAWNGYYDNYINQVWSTYTNTPLIIDTQAGAGKVSCQVSGGVLYCNGDNRGYNKPSVSDIWGCNSGPFGIQGSDNDVHRAVVPRLCAAFVRTTLLLKGGNVQPSLPSTSYYTTGPTMWYSAFVHQYETSGIGYAFSYDDVNPNGENQSGAVSSAVPQQLSITVG</sequence>
<name>A0A8H3IJ24_9LECA</name>
<evidence type="ECO:0000256" key="1">
    <source>
        <dbReference type="SAM" id="SignalP"/>
    </source>
</evidence>
<dbReference type="Gene3D" id="3.30.920.50">
    <property type="entry name" value="Beta-1,3-glucanase, C-terminal domain"/>
    <property type="match status" value="1"/>
</dbReference>
<feature type="chain" id="PRO_5034620277" description="GH64 domain-containing protein" evidence="1">
    <location>
        <begin position="20"/>
        <end position="439"/>
    </location>
</feature>
<dbReference type="Pfam" id="PF16483">
    <property type="entry name" value="Glyco_hydro_64"/>
    <property type="match status" value="1"/>
</dbReference>
<evidence type="ECO:0000313" key="4">
    <source>
        <dbReference type="Proteomes" id="UP000664169"/>
    </source>
</evidence>
<protein>
    <recommendedName>
        <fullName evidence="2">GH64 domain-containing protein</fullName>
    </recommendedName>
</protein>
<proteinExistence type="predicted"/>
<evidence type="ECO:0000313" key="3">
    <source>
        <dbReference type="EMBL" id="CAF9920633.1"/>
    </source>
</evidence>
<organism evidence="3 4">
    <name type="scientific">Gomphillus americanus</name>
    <dbReference type="NCBI Taxonomy" id="1940652"/>
    <lineage>
        <taxon>Eukaryota</taxon>
        <taxon>Fungi</taxon>
        <taxon>Dikarya</taxon>
        <taxon>Ascomycota</taxon>
        <taxon>Pezizomycotina</taxon>
        <taxon>Lecanoromycetes</taxon>
        <taxon>OSLEUM clade</taxon>
        <taxon>Ostropomycetidae</taxon>
        <taxon>Ostropales</taxon>
        <taxon>Graphidaceae</taxon>
        <taxon>Gomphilloideae</taxon>
        <taxon>Gomphillus</taxon>
    </lineage>
</organism>
<dbReference type="Proteomes" id="UP000664169">
    <property type="component" value="Unassembled WGS sequence"/>
</dbReference>
<dbReference type="InterPro" id="IPR037398">
    <property type="entry name" value="Glyco_hydro_64_fam"/>
</dbReference>
<accession>A0A8H3IJ24</accession>
<dbReference type="InterPro" id="IPR032477">
    <property type="entry name" value="Glyco_hydro_64"/>
</dbReference>
<dbReference type="CDD" id="cd09220">
    <property type="entry name" value="GH64-GluB-like"/>
    <property type="match status" value="1"/>
</dbReference>
<evidence type="ECO:0000259" key="2">
    <source>
        <dbReference type="PROSITE" id="PS52006"/>
    </source>
</evidence>
<dbReference type="InterPro" id="IPR042517">
    <property type="entry name" value="Glyco_hydro_64_N_2"/>
</dbReference>
<dbReference type="PANTHER" id="PTHR38165">
    <property type="match status" value="1"/>
</dbReference>
<keyword evidence="1" id="KW-0732">Signal</keyword>
<keyword evidence="4" id="KW-1185">Reference proteome</keyword>
<dbReference type="Gene3D" id="2.60.110.10">
    <property type="entry name" value="Thaumatin"/>
    <property type="match status" value="1"/>
</dbReference>
<dbReference type="OrthoDB" id="10058186at2759"/>
<dbReference type="EMBL" id="CAJPDQ010000016">
    <property type="protein sequence ID" value="CAF9920633.1"/>
    <property type="molecule type" value="Genomic_DNA"/>
</dbReference>
<gene>
    <name evidence="3" type="ORF">GOMPHAMPRED_002096</name>
</gene>
<dbReference type="PANTHER" id="PTHR38165:SF1">
    <property type="entry name" value="GLUCANASE B"/>
    <property type="match status" value="1"/>
</dbReference>
<dbReference type="AlphaFoldDB" id="A0A8H3IJ24"/>
<feature type="domain" description="GH64" evidence="2">
    <location>
        <begin position="67"/>
        <end position="439"/>
    </location>
</feature>
<dbReference type="PROSITE" id="PS52006">
    <property type="entry name" value="GH64"/>
    <property type="match status" value="1"/>
</dbReference>
<comment type="caution">
    <text evidence="3">The sequence shown here is derived from an EMBL/GenBank/DDBJ whole genome shotgun (WGS) entry which is preliminary data.</text>
</comment>